<protein>
    <submittedName>
        <fullName evidence="3">EamA family transporter</fullName>
    </submittedName>
</protein>
<organism evidence="3 4">
    <name type="scientific">SAR86 cluster bacterium</name>
    <dbReference type="NCBI Taxonomy" id="2030880"/>
    <lineage>
        <taxon>Bacteria</taxon>
        <taxon>Pseudomonadati</taxon>
        <taxon>Pseudomonadota</taxon>
        <taxon>Gammaproteobacteria</taxon>
        <taxon>SAR86 cluster</taxon>
    </lineage>
</organism>
<name>A0A2A4WZ85_9GAMM</name>
<dbReference type="InterPro" id="IPR037185">
    <property type="entry name" value="EmrE-like"/>
</dbReference>
<dbReference type="SUPFAM" id="SSF103481">
    <property type="entry name" value="Multidrug resistance efflux transporter EmrE"/>
    <property type="match status" value="2"/>
</dbReference>
<feature type="transmembrane region" description="Helical" evidence="1">
    <location>
        <begin position="238"/>
        <end position="257"/>
    </location>
</feature>
<keyword evidence="1" id="KW-0812">Transmembrane</keyword>
<feature type="transmembrane region" description="Helical" evidence="1">
    <location>
        <begin position="174"/>
        <end position="193"/>
    </location>
</feature>
<dbReference type="EMBL" id="NVUL01000069">
    <property type="protein sequence ID" value="PCI75708.1"/>
    <property type="molecule type" value="Genomic_DNA"/>
</dbReference>
<feature type="transmembrane region" description="Helical" evidence="1">
    <location>
        <begin position="30"/>
        <end position="49"/>
    </location>
</feature>
<feature type="transmembrane region" description="Helical" evidence="1">
    <location>
        <begin position="61"/>
        <end position="82"/>
    </location>
</feature>
<reference evidence="4" key="1">
    <citation type="submission" date="2017-08" db="EMBL/GenBank/DDBJ databases">
        <title>A dynamic microbial community with high functional redundancy inhabits the cold, oxic subseafloor aquifer.</title>
        <authorList>
            <person name="Tully B.J."/>
            <person name="Wheat C.G."/>
            <person name="Glazer B.T."/>
            <person name="Huber J.A."/>
        </authorList>
    </citation>
    <scope>NUCLEOTIDE SEQUENCE [LARGE SCALE GENOMIC DNA]</scope>
</reference>
<evidence type="ECO:0000313" key="3">
    <source>
        <dbReference type="EMBL" id="PCI75708.1"/>
    </source>
</evidence>
<dbReference type="GO" id="GO:0016020">
    <property type="term" value="C:membrane"/>
    <property type="evidence" value="ECO:0007669"/>
    <property type="project" value="InterPro"/>
</dbReference>
<proteinExistence type="predicted"/>
<sequence>MSPLILSAVLFAALLHATWNAMIKVSGDRLIIMGVTTATTSVLVLPILFYLPLPAPESWPYLILSACVHTFYMLVLVRAYGLGDFAQVYPLSRGSAPLLTAILGFLLLNESMELSELSGLLIIVAGIFGLALETSGGVLQLSRPALFYSLLTGLCITAYSLVDGIGVRLSGNSLSFILWMFFLDGFLVPLIAFTRRPRAVFFNTIKTVWKTGLLVSLLSTTGYAIIVWAFSQERIAPVAVLRETSVLFAMLISVLFIKEAFSTLRVLIVSLILAGIILLGL</sequence>
<evidence type="ECO:0000256" key="1">
    <source>
        <dbReference type="SAM" id="Phobius"/>
    </source>
</evidence>
<feature type="transmembrane region" description="Helical" evidence="1">
    <location>
        <begin position="263"/>
        <end position="280"/>
    </location>
</feature>
<dbReference type="Proteomes" id="UP000218767">
    <property type="component" value="Unassembled WGS sequence"/>
</dbReference>
<feature type="domain" description="EamA" evidence="2">
    <location>
        <begin position="145"/>
        <end position="279"/>
    </location>
</feature>
<dbReference type="AlphaFoldDB" id="A0A2A4WZ85"/>
<dbReference type="InterPro" id="IPR000620">
    <property type="entry name" value="EamA_dom"/>
</dbReference>
<feature type="transmembrane region" description="Helical" evidence="1">
    <location>
        <begin position="88"/>
        <end position="108"/>
    </location>
</feature>
<comment type="caution">
    <text evidence="3">The sequence shown here is derived from an EMBL/GenBank/DDBJ whole genome shotgun (WGS) entry which is preliminary data.</text>
</comment>
<keyword evidence="1" id="KW-0472">Membrane</keyword>
<evidence type="ECO:0000313" key="4">
    <source>
        <dbReference type="Proteomes" id="UP000218767"/>
    </source>
</evidence>
<accession>A0A2A4WZ85</accession>
<feature type="transmembrane region" description="Helical" evidence="1">
    <location>
        <begin position="145"/>
        <end position="162"/>
    </location>
</feature>
<gene>
    <name evidence="3" type="ORF">COB20_12255</name>
</gene>
<keyword evidence="1" id="KW-1133">Transmembrane helix</keyword>
<dbReference type="Gene3D" id="1.10.3730.20">
    <property type="match status" value="1"/>
</dbReference>
<evidence type="ECO:0000259" key="2">
    <source>
        <dbReference type="Pfam" id="PF00892"/>
    </source>
</evidence>
<feature type="transmembrane region" description="Helical" evidence="1">
    <location>
        <begin position="120"/>
        <end position="139"/>
    </location>
</feature>
<feature type="transmembrane region" description="Helical" evidence="1">
    <location>
        <begin position="213"/>
        <end position="231"/>
    </location>
</feature>
<feature type="domain" description="EamA" evidence="2">
    <location>
        <begin position="7"/>
        <end position="130"/>
    </location>
</feature>
<dbReference type="Pfam" id="PF00892">
    <property type="entry name" value="EamA"/>
    <property type="match status" value="2"/>
</dbReference>